<keyword evidence="1" id="KW-0805">Transcription regulation</keyword>
<keyword evidence="8" id="KW-1185">Reference proteome</keyword>
<dbReference type="InterPro" id="IPR008920">
    <property type="entry name" value="TF_FadR/GntR_C"/>
</dbReference>
<dbReference type="CDD" id="cd07377">
    <property type="entry name" value="WHTH_GntR"/>
    <property type="match status" value="1"/>
</dbReference>
<dbReference type="GeneID" id="66476172"/>
<dbReference type="SMART" id="SM00345">
    <property type="entry name" value="HTH_GNTR"/>
    <property type="match status" value="1"/>
</dbReference>
<proteinExistence type="predicted"/>
<accession>A0A1X3F3D0</accession>
<reference evidence="7 8" key="1">
    <citation type="submission" date="2017-03" db="EMBL/GenBank/DDBJ databases">
        <title>Whole genome sequences of fourteen strains of Bradyrhizobium canariense and one strain of Bradyrhizobium japonicum isolated from Lupinus (Papilionoideae: Genisteae) species in Algeria.</title>
        <authorList>
            <person name="Crovadore J."/>
            <person name="Chekireb D."/>
            <person name="Brachmann A."/>
            <person name="Chablais R."/>
            <person name="Cochard B."/>
            <person name="Lefort F."/>
        </authorList>
    </citation>
    <scope>NUCLEOTIDE SEQUENCE [LARGE SCALE GENOMIC DNA]</scope>
    <source>
        <strain evidence="5 7">UBMA195</strain>
        <strain evidence="6 8">UBMAN05</strain>
    </source>
</reference>
<dbReference type="PRINTS" id="PR00035">
    <property type="entry name" value="HTHGNTR"/>
</dbReference>
<evidence type="ECO:0000313" key="8">
    <source>
        <dbReference type="Proteomes" id="UP000193884"/>
    </source>
</evidence>
<dbReference type="GO" id="GO:0003677">
    <property type="term" value="F:DNA binding"/>
    <property type="evidence" value="ECO:0007669"/>
    <property type="project" value="UniProtKB-KW"/>
</dbReference>
<dbReference type="Gene3D" id="1.10.10.10">
    <property type="entry name" value="Winged helix-like DNA-binding domain superfamily/Winged helix DNA-binding domain"/>
    <property type="match status" value="1"/>
</dbReference>
<evidence type="ECO:0000313" key="7">
    <source>
        <dbReference type="Proteomes" id="UP000193553"/>
    </source>
</evidence>
<gene>
    <name evidence="6" type="ORF">BST63_39670</name>
    <name evidence="5" type="ORF">BSZ18_30895</name>
</gene>
<dbReference type="InterPro" id="IPR011711">
    <property type="entry name" value="GntR_C"/>
</dbReference>
<evidence type="ECO:0000259" key="4">
    <source>
        <dbReference type="PROSITE" id="PS50949"/>
    </source>
</evidence>
<dbReference type="EMBL" id="NAFK01000178">
    <property type="protein sequence ID" value="OSJ20652.1"/>
    <property type="molecule type" value="Genomic_DNA"/>
</dbReference>
<dbReference type="Pfam" id="PF00392">
    <property type="entry name" value="GntR"/>
    <property type="match status" value="1"/>
</dbReference>
<dbReference type="InterPro" id="IPR036388">
    <property type="entry name" value="WH-like_DNA-bd_sf"/>
</dbReference>
<dbReference type="SUPFAM" id="SSF48008">
    <property type="entry name" value="GntR ligand-binding domain-like"/>
    <property type="match status" value="1"/>
</dbReference>
<evidence type="ECO:0000256" key="3">
    <source>
        <dbReference type="ARBA" id="ARBA00023163"/>
    </source>
</evidence>
<keyword evidence="3" id="KW-0804">Transcription</keyword>
<evidence type="ECO:0000313" key="5">
    <source>
        <dbReference type="EMBL" id="OSJ03720.1"/>
    </source>
</evidence>
<dbReference type="AlphaFoldDB" id="A0A1X3F3D0"/>
<dbReference type="InterPro" id="IPR036390">
    <property type="entry name" value="WH_DNA-bd_sf"/>
</dbReference>
<dbReference type="Pfam" id="PF07729">
    <property type="entry name" value="FCD"/>
    <property type="match status" value="1"/>
</dbReference>
<dbReference type="OrthoDB" id="9789310at2"/>
<dbReference type="InterPro" id="IPR000524">
    <property type="entry name" value="Tscrpt_reg_HTH_GntR"/>
</dbReference>
<dbReference type="PANTHER" id="PTHR43537:SF49">
    <property type="entry name" value="TRANSCRIPTIONAL REGULATORY PROTEIN"/>
    <property type="match status" value="1"/>
</dbReference>
<evidence type="ECO:0000256" key="1">
    <source>
        <dbReference type="ARBA" id="ARBA00023015"/>
    </source>
</evidence>
<dbReference type="RefSeq" id="WP_085359233.1">
    <property type="nucleotide sequence ID" value="NZ_NAFC01000175.1"/>
</dbReference>
<dbReference type="SUPFAM" id="SSF46785">
    <property type="entry name" value="Winged helix' DNA-binding domain"/>
    <property type="match status" value="1"/>
</dbReference>
<organism evidence="5 7">
    <name type="scientific">Bradyrhizobium canariense</name>
    <dbReference type="NCBI Taxonomy" id="255045"/>
    <lineage>
        <taxon>Bacteria</taxon>
        <taxon>Pseudomonadati</taxon>
        <taxon>Pseudomonadota</taxon>
        <taxon>Alphaproteobacteria</taxon>
        <taxon>Hyphomicrobiales</taxon>
        <taxon>Nitrobacteraceae</taxon>
        <taxon>Bradyrhizobium</taxon>
    </lineage>
</organism>
<keyword evidence="2" id="KW-0238">DNA-binding</keyword>
<dbReference type="SMART" id="SM00895">
    <property type="entry name" value="FCD"/>
    <property type="match status" value="1"/>
</dbReference>
<dbReference type="PANTHER" id="PTHR43537">
    <property type="entry name" value="TRANSCRIPTIONAL REGULATOR, GNTR FAMILY"/>
    <property type="match status" value="1"/>
</dbReference>
<dbReference type="Gene3D" id="1.20.120.530">
    <property type="entry name" value="GntR ligand-binding domain-like"/>
    <property type="match status" value="1"/>
</dbReference>
<sequence>MAGLFKVAAEAEEDGGLLSDRIRNALTDEIASGALVAGSALEEQQLADRFGASRTPVREALRQLVVSGLVEVRGRRGLVVARMTPERIMDMFETSAEVEAMCVRLATYRMTPLERSDLIELHDGSLAMVEANDVDAYDAFNRLFHEGIYSATHNAFMAEQAQEVRARLSAFRRTQLRQGDRIRKSRDEHDAIMQAIAEGDGDTASRRMRAHMLNAAAALRRYIDDRLRPVDGPEPDKV</sequence>
<evidence type="ECO:0000313" key="6">
    <source>
        <dbReference type="EMBL" id="OSJ20652.1"/>
    </source>
</evidence>
<dbReference type="PROSITE" id="PS50949">
    <property type="entry name" value="HTH_GNTR"/>
    <property type="match status" value="1"/>
</dbReference>
<dbReference type="EMBL" id="NAFI01000186">
    <property type="protein sequence ID" value="OSJ03720.1"/>
    <property type="molecule type" value="Genomic_DNA"/>
</dbReference>
<name>A0A1X3F3D0_9BRAD</name>
<dbReference type="GO" id="GO:0003700">
    <property type="term" value="F:DNA-binding transcription factor activity"/>
    <property type="evidence" value="ECO:0007669"/>
    <property type="project" value="InterPro"/>
</dbReference>
<dbReference type="Proteomes" id="UP000193884">
    <property type="component" value="Unassembled WGS sequence"/>
</dbReference>
<protein>
    <submittedName>
        <fullName evidence="5">GntR family transcriptional regulator</fullName>
    </submittedName>
</protein>
<dbReference type="Proteomes" id="UP000193553">
    <property type="component" value="Unassembled WGS sequence"/>
</dbReference>
<evidence type="ECO:0000256" key="2">
    <source>
        <dbReference type="ARBA" id="ARBA00023125"/>
    </source>
</evidence>
<comment type="caution">
    <text evidence="5">The sequence shown here is derived from an EMBL/GenBank/DDBJ whole genome shotgun (WGS) entry which is preliminary data.</text>
</comment>
<feature type="domain" description="HTH gntR-type" evidence="4">
    <location>
        <begin position="16"/>
        <end position="83"/>
    </location>
</feature>